<organism evidence="1 2">
    <name type="scientific">Araneus ventricosus</name>
    <name type="common">Orbweaver spider</name>
    <name type="synonym">Epeira ventricosa</name>
    <dbReference type="NCBI Taxonomy" id="182803"/>
    <lineage>
        <taxon>Eukaryota</taxon>
        <taxon>Metazoa</taxon>
        <taxon>Ecdysozoa</taxon>
        <taxon>Arthropoda</taxon>
        <taxon>Chelicerata</taxon>
        <taxon>Arachnida</taxon>
        <taxon>Araneae</taxon>
        <taxon>Araneomorphae</taxon>
        <taxon>Entelegynae</taxon>
        <taxon>Araneoidea</taxon>
        <taxon>Araneidae</taxon>
        <taxon>Araneus</taxon>
    </lineage>
</organism>
<accession>A0A4Y2G1J2</accession>
<reference evidence="1 2" key="1">
    <citation type="journal article" date="2019" name="Sci. Rep.">
        <title>Orb-weaving spider Araneus ventricosus genome elucidates the spidroin gene catalogue.</title>
        <authorList>
            <person name="Kono N."/>
            <person name="Nakamura H."/>
            <person name="Ohtoshi R."/>
            <person name="Moran D.A.P."/>
            <person name="Shinohara A."/>
            <person name="Yoshida Y."/>
            <person name="Fujiwara M."/>
            <person name="Mori M."/>
            <person name="Tomita M."/>
            <person name="Arakawa K."/>
        </authorList>
    </citation>
    <scope>NUCLEOTIDE SEQUENCE [LARGE SCALE GENOMIC DNA]</scope>
</reference>
<gene>
    <name evidence="1" type="ORF">AVEN_77030_1</name>
</gene>
<evidence type="ECO:0000313" key="1">
    <source>
        <dbReference type="EMBL" id="GBM47590.1"/>
    </source>
</evidence>
<evidence type="ECO:0000313" key="2">
    <source>
        <dbReference type="Proteomes" id="UP000499080"/>
    </source>
</evidence>
<protein>
    <submittedName>
        <fullName evidence="1">Uncharacterized protein</fullName>
    </submittedName>
</protein>
<dbReference type="OrthoDB" id="6429785at2759"/>
<dbReference type="InterPro" id="IPR012337">
    <property type="entry name" value="RNaseH-like_sf"/>
</dbReference>
<name>A0A4Y2G1J2_ARAVE</name>
<comment type="caution">
    <text evidence="1">The sequence shown here is derived from an EMBL/GenBank/DDBJ whole genome shotgun (WGS) entry which is preliminary data.</text>
</comment>
<proteinExistence type="predicted"/>
<dbReference type="GO" id="GO:0003676">
    <property type="term" value="F:nucleic acid binding"/>
    <property type="evidence" value="ECO:0007669"/>
    <property type="project" value="InterPro"/>
</dbReference>
<dbReference type="EMBL" id="BGPR01001186">
    <property type="protein sequence ID" value="GBM47590.1"/>
    <property type="molecule type" value="Genomic_DNA"/>
</dbReference>
<dbReference type="Proteomes" id="UP000499080">
    <property type="component" value="Unassembled WGS sequence"/>
</dbReference>
<dbReference type="SUPFAM" id="SSF53098">
    <property type="entry name" value="Ribonuclease H-like"/>
    <property type="match status" value="1"/>
</dbReference>
<sequence length="227" mass="25982">MSFFCCEGLFEGFCVVGLNNKNFGAELEAIRQASLRLADLKTAYMHAVFVVDSEAAILSLRFLHDSDSVRVGETRKKIYELNCSGWMVLFQWIPNHCDIPGAERADSLAKHGCSLPQHHIDIKRDQAYSTIIRSATKFIRRAQEIDAKGKIWEILLHNPVTMDLPRLIFTTNFIFLKRHDYRQGHLHRIRVKENLVCPLCSTEEIMHFKHLTVCPILANTNLKVSSS</sequence>
<dbReference type="Gene3D" id="3.30.420.10">
    <property type="entry name" value="Ribonuclease H-like superfamily/Ribonuclease H"/>
    <property type="match status" value="1"/>
</dbReference>
<dbReference type="InterPro" id="IPR036397">
    <property type="entry name" value="RNaseH_sf"/>
</dbReference>
<keyword evidence="2" id="KW-1185">Reference proteome</keyword>
<dbReference type="AlphaFoldDB" id="A0A4Y2G1J2"/>
<dbReference type="CDD" id="cd09276">
    <property type="entry name" value="Rnase_HI_RT_non_LTR"/>
    <property type="match status" value="1"/>
</dbReference>